<evidence type="ECO:0000256" key="3">
    <source>
        <dbReference type="ARBA" id="ARBA00022438"/>
    </source>
</evidence>
<dbReference type="GO" id="GO:0008270">
    <property type="term" value="F:zinc ion binding"/>
    <property type="evidence" value="ECO:0007669"/>
    <property type="project" value="InterPro"/>
</dbReference>
<dbReference type="GO" id="GO:0005737">
    <property type="term" value="C:cytoplasm"/>
    <property type="evidence" value="ECO:0007669"/>
    <property type="project" value="UniProtKB-ARBA"/>
</dbReference>
<dbReference type="PANTHER" id="PTHR28570:SF2">
    <property type="entry name" value="M18 FAMILY AMINOPEPTIDASE 1-RELATED"/>
    <property type="match status" value="1"/>
</dbReference>
<evidence type="ECO:0000256" key="8">
    <source>
        <dbReference type="ARBA" id="ARBA00023049"/>
    </source>
</evidence>
<dbReference type="Pfam" id="PF02127">
    <property type="entry name" value="Peptidase_M18"/>
    <property type="match status" value="1"/>
</dbReference>
<reference evidence="11" key="2">
    <citation type="submission" date="2021-04" db="EMBL/GenBank/DDBJ databases">
        <authorList>
            <person name="Gilroy R."/>
        </authorList>
    </citation>
    <scope>NUCLEOTIDE SEQUENCE</scope>
    <source>
        <strain evidence="11">CHK188-5543</strain>
    </source>
</reference>
<dbReference type="SUPFAM" id="SSF53187">
    <property type="entry name" value="Zn-dependent exopeptidases"/>
    <property type="match status" value="1"/>
</dbReference>
<evidence type="ECO:0000313" key="11">
    <source>
        <dbReference type="EMBL" id="HIX66149.1"/>
    </source>
</evidence>
<dbReference type="GO" id="GO:0006508">
    <property type="term" value="P:proteolysis"/>
    <property type="evidence" value="ECO:0007669"/>
    <property type="project" value="UniProtKB-KW"/>
</dbReference>
<dbReference type="Gene3D" id="2.30.250.10">
    <property type="entry name" value="Aminopeptidase i, Domain 2"/>
    <property type="match status" value="1"/>
</dbReference>
<reference evidence="11" key="1">
    <citation type="journal article" date="2021" name="PeerJ">
        <title>Extensive microbial diversity within the chicken gut microbiome revealed by metagenomics and culture.</title>
        <authorList>
            <person name="Gilroy R."/>
            <person name="Ravi A."/>
            <person name="Getino M."/>
            <person name="Pursley I."/>
            <person name="Horton D.L."/>
            <person name="Alikhan N.F."/>
            <person name="Baker D."/>
            <person name="Gharbi K."/>
            <person name="Hall N."/>
            <person name="Watson M."/>
            <person name="Adriaenssens E.M."/>
            <person name="Foster-Nyarko E."/>
            <person name="Jarju S."/>
            <person name="Secka A."/>
            <person name="Antonio M."/>
            <person name="Oren A."/>
            <person name="Chaudhuri R.R."/>
            <person name="La Ragione R."/>
            <person name="Hildebrand F."/>
            <person name="Pallen M.J."/>
        </authorList>
    </citation>
    <scope>NUCLEOTIDE SEQUENCE</scope>
    <source>
        <strain evidence="11">CHK188-5543</strain>
    </source>
</reference>
<evidence type="ECO:0000256" key="7">
    <source>
        <dbReference type="ARBA" id="ARBA00022833"/>
    </source>
</evidence>
<keyword evidence="5 9" id="KW-0479">Metal-binding</keyword>
<dbReference type="PRINTS" id="PR00932">
    <property type="entry name" value="AMINO1PTASE"/>
</dbReference>
<evidence type="ECO:0000256" key="6">
    <source>
        <dbReference type="ARBA" id="ARBA00022801"/>
    </source>
</evidence>
<protein>
    <recommendedName>
        <fullName evidence="10">M18 family aminopeptidase</fullName>
        <ecNumber evidence="10">3.4.11.-</ecNumber>
    </recommendedName>
</protein>
<evidence type="ECO:0000256" key="9">
    <source>
        <dbReference type="RuleBase" id="RU004386"/>
    </source>
</evidence>
<organism evidence="11 12">
    <name type="scientific">Candidatus Anaerotruncus excrementipullorum</name>
    <dbReference type="NCBI Taxonomy" id="2838465"/>
    <lineage>
        <taxon>Bacteria</taxon>
        <taxon>Bacillati</taxon>
        <taxon>Bacillota</taxon>
        <taxon>Clostridia</taxon>
        <taxon>Eubacteriales</taxon>
        <taxon>Oscillospiraceae</taxon>
        <taxon>Anaerotruncus</taxon>
    </lineage>
</organism>
<keyword evidence="8 9" id="KW-0482">Metalloprotease</keyword>
<evidence type="ECO:0000256" key="10">
    <source>
        <dbReference type="RuleBase" id="RU004387"/>
    </source>
</evidence>
<evidence type="ECO:0000313" key="12">
    <source>
        <dbReference type="Proteomes" id="UP000886800"/>
    </source>
</evidence>
<dbReference type="InterPro" id="IPR023358">
    <property type="entry name" value="Peptidase_M18_dom2"/>
</dbReference>
<keyword evidence="6 9" id="KW-0378">Hydrolase</keyword>
<proteinExistence type="inferred from homology"/>
<name>A0A9D2B8J0_9FIRM</name>
<dbReference type="PANTHER" id="PTHR28570">
    <property type="entry name" value="ASPARTYL AMINOPEPTIDASE"/>
    <property type="match status" value="1"/>
</dbReference>
<comment type="cofactor">
    <cofactor evidence="1 10">
        <name>Zn(2+)</name>
        <dbReference type="ChEBI" id="CHEBI:29105"/>
    </cofactor>
</comment>
<dbReference type="InterPro" id="IPR001948">
    <property type="entry name" value="Peptidase_M18"/>
</dbReference>
<dbReference type="GO" id="GO:0008237">
    <property type="term" value="F:metallopeptidase activity"/>
    <property type="evidence" value="ECO:0007669"/>
    <property type="project" value="UniProtKB-KW"/>
</dbReference>
<comment type="caution">
    <text evidence="11">The sequence shown here is derived from an EMBL/GenBank/DDBJ whole genome shotgun (WGS) entry which is preliminary data.</text>
</comment>
<evidence type="ECO:0000256" key="4">
    <source>
        <dbReference type="ARBA" id="ARBA00022670"/>
    </source>
</evidence>
<evidence type="ECO:0000256" key="1">
    <source>
        <dbReference type="ARBA" id="ARBA00001947"/>
    </source>
</evidence>
<dbReference type="SUPFAM" id="SSF101821">
    <property type="entry name" value="Aminopeptidase/glucanase lid domain"/>
    <property type="match status" value="1"/>
</dbReference>
<evidence type="ECO:0000256" key="5">
    <source>
        <dbReference type="ARBA" id="ARBA00022723"/>
    </source>
</evidence>
<keyword evidence="4 9" id="KW-0645">Protease</keyword>
<gene>
    <name evidence="11" type="ORF">H9736_07865</name>
</gene>
<sequence>MGQQLQEELLIGRKNIGIAQEEPFLQAAQAFCGPYKDFLDRCKTEREAVTRIVELAQQAGYRLFDPHAAYAPGDKVYRNNRGKALLLCTFGRRPLAEGVRIMASHIDSPRLDLKPSPLYEEAELALFKTHYYGGIKKYQWGAIPLALHGVVCKKDGTTVTVALGEDPQDPVLCVTDLLPHLAQEQMQRPLKEGLRGEELNLLVGSYPFKDDKASELVKLNILRLLREKYGMVEADFLSAELTAVPAFRARDLGLDRSMIGAYGHDDRVCAYTSLMAELEGTGEGYTTVTVFADKEETGSNGNTGLDSDYLRFFIEDLAALEGLPGRAVLSRSTCLSADVNAAFDPTFGDTLEKRNCAYLNYGVVVTQYTGAGGKSGTSQASAEFMAQVRGMLDGAGVPWQTGELGRVDLGGGGTVAKYVAALDVDVVDVGVPVLSMHAPFEVVAKNDVYATYLAFKAFVEA</sequence>
<dbReference type="Proteomes" id="UP000886800">
    <property type="component" value="Unassembled WGS sequence"/>
</dbReference>
<dbReference type="EMBL" id="DXES01000168">
    <property type="protein sequence ID" value="HIX66149.1"/>
    <property type="molecule type" value="Genomic_DNA"/>
</dbReference>
<dbReference type="GO" id="GO:0004177">
    <property type="term" value="F:aminopeptidase activity"/>
    <property type="evidence" value="ECO:0007669"/>
    <property type="project" value="UniProtKB-KW"/>
</dbReference>
<evidence type="ECO:0000256" key="2">
    <source>
        <dbReference type="ARBA" id="ARBA00008290"/>
    </source>
</evidence>
<dbReference type="NCBIfam" id="NF002600">
    <property type="entry name" value="PRK02256.1"/>
    <property type="match status" value="1"/>
</dbReference>
<accession>A0A9D2B8J0</accession>
<keyword evidence="3 9" id="KW-0031">Aminopeptidase</keyword>
<comment type="similarity">
    <text evidence="2 9">Belongs to the peptidase M18 family.</text>
</comment>
<dbReference type="EC" id="3.4.11.-" evidence="10"/>
<dbReference type="Gene3D" id="3.40.630.10">
    <property type="entry name" value="Zn peptidases"/>
    <property type="match status" value="1"/>
</dbReference>
<keyword evidence="7 9" id="KW-0862">Zinc</keyword>
<dbReference type="AlphaFoldDB" id="A0A9D2B8J0"/>